<feature type="transmembrane region" description="Helical" evidence="1">
    <location>
        <begin position="49"/>
        <end position="68"/>
    </location>
</feature>
<keyword evidence="1" id="KW-0472">Membrane</keyword>
<feature type="transmembrane region" description="Helical" evidence="1">
    <location>
        <begin position="359"/>
        <end position="378"/>
    </location>
</feature>
<feature type="transmembrane region" description="Helical" evidence="1">
    <location>
        <begin position="302"/>
        <end position="321"/>
    </location>
</feature>
<evidence type="ECO:0000256" key="1">
    <source>
        <dbReference type="SAM" id="Phobius"/>
    </source>
</evidence>
<feature type="transmembrane region" description="Helical" evidence="1">
    <location>
        <begin position="327"/>
        <end position="347"/>
    </location>
</feature>
<organism evidence="3 4">
    <name type="scientific">Paenibacillus solanacearum</name>
    <dbReference type="NCBI Taxonomy" id="2048548"/>
    <lineage>
        <taxon>Bacteria</taxon>
        <taxon>Bacillati</taxon>
        <taxon>Bacillota</taxon>
        <taxon>Bacilli</taxon>
        <taxon>Bacillales</taxon>
        <taxon>Paenibacillaceae</taxon>
        <taxon>Paenibacillus</taxon>
    </lineage>
</organism>
<dbReference type="GO" id="GO:0022857">
    <property type="term" value="F:transmembrane transporter activity"/>
    <property type="evidence" value="ECO:0007669"/>
    <property type="project" value="InterPro"/>
</dbReference>
<dbReference type="GO" id="GO:0005886">
    <property type="term" value="C:plasma membrane"/>
    <property type="evidence" value="ECO:0007669"/>
    <property type="project" value="TreeGrafter"/>
</dbReference>
<feature type="transmembrane region" description="Helical" evidence="1">
    <location>
        <begin position="106"/>
        <end position="126"/>
    </location>
</feature>
<gene>
    <name evidence="3" type="ORF">PAESOLCIP111_02215</name>
</gene>
<dbReference type="PANTHER" id="PTHR23537">
    <property type="match status" value="1"/>
</dbReference>
<sequence>MNYELRPTRILIGGIGALVIAMGVGRFAYTPILPYLQQEAGVTGELAGYLASSNYLGYLLGALLAGALGWRSRKSASLKAFLGINILTTLAMGMTEQYALWLLLRFVSGVTSGLIFVLASSVALDAFATAKRPGWSGLLYSGVGIGIAVSGIVVPILAERYGWQGAWIGLGIFALGIGCFSWLWLEDKVSSPERTTTCETNEFSNAFEAKAQANAASRTLDETAARETEGAKARRLLPWLLASYGCEGLGYIISGTFLVAIVKEIPSFGALGALSWVLVGTAAIPSSVMWAKIAGKTGNVTALYLAFLAQIIGVVLPVFMFNAAGALLGAVLFGATFMGITTLSVSEARNLLPSRSSQVIGYMTFVYGIGQMLGPAIAGRFITHFGGYNASLLFAAFALACGMLCLAVGRAMASNHPKTSKG</sequence>
<feature type="domain" description="Major facilitator superfamily (MFS) profile" evidence="2">
    <location>
        <begin position="9"/>
        <end position="413"/>
    </location>
</feature>
<dbReference type="AlphaFoldDB" id="A0A916NWT5"/>
<dbReference type="PANTHER" id="PTHR23537:SF1">
    <property type="entry name" value="SUGAR TRANSPORTER"/>
    <property type="match status" value="1"/>
</dbReference>
<proteinExistence type="predicted"/>
<keyword evidence="1" id="KW-1133">Transmembrane helix</keyword>
<feature type="transmembrane region" description="Helical" evidence="1">
    <location>
        <begin position="138"/>
        <end position="158"/>
    </location>
</feature>
<dbReference type="InterPro" id="IPR020846">
    <property type="entry name" value="MFS_dom"/>
</dbReference>
<accession>A0A916NWT5</accession>
<feature type="transmembrane region" description="Helical" evidence="1">
    <location>
        <begin position="390"/>
        <end position="413"/>
    </location>
</feature>
<dbReference type="Proteomes" id="UP000693672">
    <property type="component" value="Unassembled WGS sequence"/>
</dbReference>
<dbReference type="EMBL" id="CAJVAS010000007">
    <property type="protein sequence ID" value="CAG7619467.1"/>
    <property type="molecule type" value="Genomic_DNA"/>
</dbReference>
<feature type="transmembrane region" description="Helical" evidence="1">
    <location>
        <begin position="164"/>
        <end position="185"/>
    </location>
</feature>
<protein>
    <recommendedName>
        <fullName evidence="2">Major facilitator superfamily (MFS) profile domain-containing protein</fullName>
    </recommendedName>
</protein>
<comment type="caution">
    <text evidence="3">The sequence shown here is derived from an EMBL/GenBank/DDBJ whole genome shotgun (WGS) entry which is preliminary data.</text>
</comment>
<reference evidence="3" key="1">
    <citation type="submission" date="2021-06" db="EMBL/GenBank/DDBJ databases">
        <authorList>
            <person name="Criscuolo A."/>
        </authorList>
    </citation>
    <scope>NUCLEOTIDE SEQUENCE</scope>
    <source>
        <strain evidence="3">CIP111600</strain>
    </source>
</reference>
<evidence type="ECO:0000259" key="2">
    <source>
        <dbReference type="PROSITE" id="PS50850"/>
    </source>
</evidence>
<feature type="transmembrane region" description="Helical" evidence="1">
    <location>
        <begin position="12"/>
        <end position="29"/>
    </location>
</feature>
<feature type="transmembrane region" description="Helical" evidence="1">
    <location>
        <begin position="80"/>
        <end position="100"/>
    </location>
</feature>
<dbReference type="RefSeq" id="WP_218091993.1">
    <property type="nucleotide sequence ID" value="NZ_CAJVAS010000007.1"/>
</dbReference>
<keyword evidence="1" id="KW-0812">Transmembrane</keyword>
<feature type="transmembrane region" description="Helical" evidence="1">
    <location>
        <begin position="268"/>
        <end position="290"/>
    </location>
</feature>
<evidence type="ECO:0000313" key="4">
    <source>
        <dbReference type="Proteomes" id="UP000693672"/>
    </source>
</evidence>
<dbReference type="PROSITE" id="PS50850">
    <property type="entry name" value="MFS"/>
    <property type="match status" value="1"/>
</dbReference>
<evidence type="ECO:0000313" key="3">
    <source>
        <dbReference type="EMBL" id="CAG7619467.1"/>
    </source>
</evidence>
<feature type="transmembrane region" description="Helical" evidence="1">
    <location>
        <begin position="236"/>
        <end position="262"/>
    </location>
</feature>
<dbReference type="InterPro" id="IPR010645">
    <property type="entry name" value="MFS_4"/>
</dbReference>
<name>A0A916NWT5_9BACL</name>
<dbReference type="Pfam" id="PF06779">
    <property type="entry name" value="MFS_4"/>
    <property type="match status" value="2"/>
</dbReference>
<keyword evidence="4" id="KW-1185">Reference proteome</keyword>